<evidence type="ECO:0000313" key="2">
    <source>
        <dbReference type="Proteomes" id="UP000029981"/>
    </source>
</evidence>
<gene>
    <name evidence="1" type="ORF">Csa_004468</name>
</gene>
<accession>A0ACB6HBZ5</accession>
<protein>
    <submittedName>
        <fullName evidence="1">Uncharacterized protein</fullName>
    </submittedName>
</protein>
<sequence>MTSTSSCQLDLIRILLGPAHIYGMLYCTIDGSVIYGEITPTFPNAAVQMQCGVGTVVTSVKTDATGNFSIFLDAPRLMLLYVLTNCTLVVTTPLVDCNAALPSFGTLVSPLQLIGNTFHGLFNVTNFIPVNAHVKTLKTLCKRKASQSTEADALILKWVNQLLSKASDILEKYISNHAEANKDVNFTTPPPKSGSRWGRKHLLGASPCPSNHCSLHHWLFDSHLSIG</sequence>
<reference evidence="1 2" key="3">
    <citation type="journal article" date="2010" name="BMC Genomics">
        <title>Transcriptome sequencing and comparative analysis of cucumber flowers with different sex types.</title>
        <authorList>
            <person name="Guo S."/>
            <person name="Zheng Y."/>
            <person name="Joung J.G."/>
            <person name="Liu S."/>
            <person name="Zhang Z."/>
            <person name="Crasta O.R."/>
            <person name="Sobral B.W."/>
            <person name="Xu Y."/>
            <person name="Huang S."/>
            <person name="Fei Z."/>
        </authorList>
    </citation>
    <scope>NUCLEOTIDE SEQUENCE [LARGE SCALE GENOMIC DNA]</scope>
    <source>
        <strain evidence="2">cv. 9930</strain>
        <tissue evidence="1">Leaf</tissue>
    </source>
</reference>
<dbReference type="EMBL" id="ACHR03000042">
    <property type="protein sequence ID" value="KAE8637375.1"/>
    <property type="molecule type" value="Genomic_DNA"/>
</dbReference>
<reference evidence="1 2" key="2">
    <citation type="journal article" date="2009" name="PLoS ONE">
        <title>An integrated genetic and cytogenetic map of the cucumber genome.</title>
        <authorList>
            <person name="Ren Y."/>
            <person name="Zhang Z."/>
            <person name="Liu J."/>
            <person name="Staub J.E."/>
            <person name="Han Y."/>
            <person name="Cheng Z."/>
            <person name="Li X."/>
            <person name="Lu J."/>
            <person name="Miao H."/>
            <person name="Kang H."/>
            <person name="Xie B."/>
            <person name="Gu X."/>
            <person name="Wang X."/>
            <person name="Du Y."/>
            <person name="Jin W."/>
            <person name="Huang S."/>
        </authorList>
    </citation>
    <scope>NUCLEOTIDE SEQUENCE [LARGE SCALE GENOMIC DNA]</scope>
    <source>
        <strain evidence="2">cv. 9930</strain>
        <tissue evidence="1">Leaf</tissue>
    </source>
</reference>
<proteinExistence type="predicted"/>
<name>A0ACB6HBZ5_CUCSA</name>
<comment type="caution">
    <text evidence="1">The sequence shown here is derived from an EMBL/GenBank/DDBJ whole genome shotgun (WGS) entry which is preliminary data.</text>
</comment>
<organism evidence="1 2">
    <name type="scientific">Cucumis sativus</name>
    <name type="common">Cucumber</name>
    <dbReference type="NCBI Taxonomy" id="3659"/>
    <lineage>
        <taxon>Eukaryota</taxon>
        <taxon>Viridiplantae</taxon>
        <taxon>Streptophyta</taxon>
        <taxon>Embryophyta</taxon>
        <taxon>Tracheophyta</taxon>
        <taxon>Spermatophyta</taxon>
        <taxon>Magnoliopsida</taxon>
        <taxon>eudicotyledons</taxon>
        <taxon>Gunneridae</taxon>
        <taxon>Pentapetalae</taxon>
        <taxon>rosids</taxon>
        <taxon>fabids</taxon>
        <taxon>Cucurbitales</taxon>
        <taxon>Cucurbitaceae</taxon>
        <taxon>Benincaseae</taxon>
        <taxon>Cucumis</taxon>
    </lineage>
</organism>
<reference evidence="1 2" key="1">
    <citation type="journal article" date="2009" name="Nat. Genet.">
        <title>The genome of the cucumber, Cucumis sativus L.</title>
        <authorList>
            <person name="Huang S."/>
            <person name="Li R."/>
            <person name="Zhang Z."/>
            <person name="Li L."/>
            <person name="Gu X."/>
            <person name="Fan W."/>
            <person name="Lucas W.J."/>
            <person name="Wang X."/>
            <person name="Xie B."/>
            <person name="Ni P."/>
            <person name="Ren Y."/>
            <person name="Zhu H."/>
            <person name="Li J."/>
            <person name="Lin K."/>
            <person name="Jin W."/>
            <person name="Fei Z."/>
            <person name="Li G."/>
            <person name="Staub J."/>
            <person name="Kilian A."/>
            <person name="van der Vossen E.A."/>
            <person name="Wu Y."/>
            <person name="Guo J."/>
            <person name="He J."/>
            <person name="Jia Z."/>
            <person name="Ren Y."/>
            <person name="Tian G."/>
            <person name="Lu Y."/>
            <person name="Ruan J."/>
            <person name="Qian W."/>
            <person name="Wang M."/>
            <person name="Huang Q."/>
            <person name="Li B."/>
            <person name="Xuan Z."/>
            <person name="Cao J."/>
            <person name="Asan"/>
            <person name="Wu Z."/>
            <person name="Zhang J."/>
            <person name="Cai Q."/>
            <person name="Bai Y."/>
            <person name="Zhao B."/>
            <person name="Han Y."/>
            <person name="Li Y."/>
            <person name="Li X."/>
            <person name="Wang S."/>
            <person name="Shi Q."/>
            <person name="Liu S."/>
            <person name="Cho W.K."/>
            <person name="Kim J.Y."/>
            <person name="Xu Y."/>
            <person name="Heller-Uszynska K."/>
            <person name="Miao H."/>
            <person name="Cheng Z."/>
            <person name="Zhang S."/>
            <person name="Wu J."/>
            <person name="Yang Y."/>
            <person name="Kang H."/>
            <person name="Li M."/>
            <person name="Liang H."/>
            <person name="Ren X."/>
            <person name="Shi Z."/>
            <person name="Wen M."/>
            <person name="Jian M."/>
            <person name="Yang H."/>
            <person name="Zhang G."/>
            <person name="Yang Z."/>
            <person name="Chen R."/>
            <person name="Liu S."/>
            <person name="Li J."/>
            <person name="Ma L."/>
            <person name="Liu H."/>
            <person name="Zhou Y."/>
            <person name="Zhao J."/>
            <person name="Fang X."/>
            <person name="Li G."/>
            <person name="Fang L."/>
            <person name="Li Y."/>
            <person name="Liu D."/>
            <person name="Zheng H."/>
            <person name="Zhang Y."/>
            <person name="Qin N."/>
            <person name="Li Z."/>
            <person name="Yang G."/>
            <person name="Yang S."/>
            <person name="Bolund L."/>
            <person name="Kristiansen K."/>
            <person name="Zheng H."/>
            <person name="Li S."/>
            <person name="Zhang X."/>
            <person name="Yang H."/>
            <person name="Wang J."/>
            <person name="Sun R."/>
            <person name="Zhang B."/>
            <person name="Jiang S."/>
            <person name="Wang J."/>
            <person name="Du Y."/>
            <person name="Li S."/>
        </authorList>
    </citation>
    <scope>NUCLEOTIDE SEQUENCE [LARGE SCALE GENOMIC DNA]</scope>
    <source>
        <strain evidence="2">cv. 9930</strain>
        <tissue evidence="1">Leaf</tissue>
    </source>
</reference>
<reference evidence="1 2" key="4">
    <citation type="journal article" date="2011" name="BMC Genomics">
        <title>RNA-Seq improves annotation of protein-coding genes in the cucumber genome.</title>
        <authorList>
            <person name="Li Z."/>
            <person name="Zhang Z."/>
            <person name="Yan P."/>
            <person name="Huang S."/>
            <person name="Fei Z."/>
            <person name="Lin K."/>
        </authorList>
    </citation>
    <scope>NUCLEOTIDE SEQUENCE [LARGE SCALE GENOMIC DNA]</scope>
    <source>
        <strain evidence="2">cv. 9930</strain>
        <tissue evidence="1">Leaf</tissue>
    </source>
</reference>
<keyword evidence="2" id="KW-1185">Reference proteome</keyword>
<reference evidence="1 2" key="5">
    <citation type="journal article" date="2019" name="Gigascience">
        <title>A chromosome-scale genome assembly of cucumber (Cucumis sativus L.).</title>
        <authorList>
            <person name="Li Q."/>
            <person name="Li H."/>
            <person name="Huang W."/>
            <person name="Xu Y."/>
            <person name="Zhou Q."/>
            <person name="Wang S."/>
            <person name="Ruan J."/>
            <person name="Huang S."/>
            <person name="Zhang Z."/>
        </authorList>
    </citation>
    <scope>NUCLEOTIDE SEQUENCE [LARGE SCALE GENOMIC DNA]</scope>
    <source>
        <strain evidence="2">cv. 9930</strain>
        <tissue evidence="1">Leaf</tissue>
    </source>
</reference>
<evidence type="ECO:0000313" key="1">
    <source>
        <dbReference type="EMBL" id="KAE8637375.1"/>
    </source>
</evidence>
<dbReference type="Proteomes" id="UP000029981">
    <property type="component" value="Unassembled WGS sequence"/>
</dbReference>